<feature type="transmembrane region" description="Helical" evidence="6">
    <location>
        <begin position="91"/>
        <end position="108"/>
    </location>
</feature>
<proteinExistence type="inferred from homology"/>
<comment type="subcellular location">
    <subcellularLocation>
        <location evidence="1">Membrane</location>
        <topology evidence="1">Multi-pass membrane protein</topology>
    </subcellularLocation>
</comment>
<dbReference type="RefSeq" id="WP_149619159.1">
    <property type="nucleotide sequence ID" value="NZ_VOBL01000005.1"/>
</dbReference>
<dbReference type="Gene3D" id="1.20.1260.100">
    <property type="entry name" value="TspO/MBR protein"/>
    <property type="match status" value="1"/>
</dbReference>
<evidence type="ECO:0000256" key="1">
    <source>
        <dbReference type="ARBA" id="ARBA00004141"/>
    </source>
</evidence>
<feature type="transmembrane region" description="Helical" evidence="6">
    <location>
        <begin position="60"/>
        <end position="79"/>
    </location>
</feature>
<sequence length="273" mass="28470">MDTNVNVGPTVPILTTAAVMAAIVGAFYGSGAAGGTPVQDAAQGRLGADSTLLAPGSGAFSIWSLVYAGLAVYAIWQLTRKARQSPTQRRLRPLAAVSAILNALWLGVVQLNWLGFSVVVILVLLLVLIRMFMLMVKNPMESAAERWIMWATFGPYLGWVSVAAVANIAAWLASLGLGRDAPWIETAAIAMCVVAALIGAGTVVYSRGHVSVALAMIWGIAWIGVGRSDGGLTTATVALGAFVSAGILLVFAAAAAWRLRSAEPTTKRTTVHP</sequence>
<name>A0A5B0EGI9_9MICC</name>
<evidence type="ECO:0000313" key="8">
    <source>
        <dbReference type="Proteomes" id="UP000323856"/>
    </source>
</evidence>
<feature type="transmembrane region" description="Helical" evidence="6">
    <location>
        <begin position="114"/>
        <end position="136"/>
    </location>
</feature>
<dbReference type="AlphaFoldDB" id="A0A5B0EGI9"/>
<feature type="transmembrane region" description="Helical" evidence="6">
    <location>
        <begin position="183"/>
        <end position="201"/>
    </location>
</feature>
<evidence type="ECO:0000256" key="4">
    <source>
        <dbReference type="ARBA" id="ARBA00022989"/>
    </source>
</evidence>
<dbReference type="OrthoDB" id="5189031at2"/>
<organism evidence="7 8">
    <name type="scientific">Paeniglutamicibacter gangotriensis</name>
    <dbReference type="NCBI Taxonomy" id="254787"/>
    <lineage>
        <taxon>Bacteria</taxon>
        <taxon>Bacillati</taxon>
        <taxon>Actinomycetota</taxon>
        <taxon>Actinomycetes</taxon>
        <taxon>Micrococcales</taxon>
        <taxon>Micrococcaceae</taxon>
        <taxon>Paeniglutamicibacter</taxon>
    </lineage>
</organism>
<keyword evidence="4 6" id="KW-1133">Transmembrane helix</keyword>
<evidence type="ECO:0000313" key="7">
    <source>
        <dbReference type="EMBL" id="KAA0978013.1"/>
    </source>
</evidence>
<feature type="transmembrane region" description="Helical" evidence="6">
    <location>
        <begin position="237"/>
        <end position="259"/>
    </location>
</feature>
<keyword evidence="3 6" id="KW-0812">Transmembrane</keyword>
<evidence type="ECO:0000256" key="2">
    <source>
        <dbReference type="ARBA" id="ARBA00007524"/>
    </source>
</evidence>
<dbReference type="InterPro" id="IPR038330">
    <property type="entry name" value="TspO/MBR-related_sf"/>
</dbReference>
<keyword evidence="5 6" id="KW-0472">Membrane</keyword>
<gene>
    <name evidence="7" type="ORF">FQ154_07115</name>
</gene>
<evidence type="ECO:0000256" key="6">
    <source>
        <dbReference type="SAM" id="Phobius"/>
    </source>
</evidence>
<dbReference type="GO" id="GO:0016020">
    <property type="term" value="C:membrane"/>
    <property type="evidence" value="ECO:0007669"/>
    <property type="project" value="UniProtKB-SubCell"/>
</dbReference>
<evidence type="ECO:0000256" key="3">
    <source>
        <dbReference type="ARBA" id="ARBA00022692"/>
    </source>
</evidence>
<dbReference type="Proteomes" id="UP000323856">
    <property type="component" value="Unassembled WGS sequence"/>
</dbReference>
<comment type="similarity">
    <text evidence="2">Belongs to the TspO/BZRP family.</text>
</comment>
<feature type="transmembrane region" description="Helical" evidence="6">
    <location>
        <begin position="7"/>
        <end position="28"/>
    </location>
</feature>
<accession>A0A5B0EGI9</accession>
<feature type="transmembrane region" description="Helical" evidence="6">
    <location>
        <begin position="208"/>
        <end position="225"/>
    </location>
</feature>
<feature type="transmembrane region" description="Helical" evidence="6">
    <location>
        <begin position="156"/>
        <end position="177"/>
    </location>
</feature>
<dbReference type="InterPro" id="IPR004307">
    <property type="entry name" value="TspO_MBR"/>
</dbReference>
<reference evidence="7 8" key="1">
    <citation type="submission" date="2019-07" db="EMBL/GenBank/DDBJ databases">
        <title>Analysis of the biochemical properties, biological activity and biotechnological potential of siderophores and biosurfactants produced by Antarctic psychrotolerant bacteria.</title>
        <authorList>
            <person name="Styczynski M."/>
            <person name="Krucon T."/>
            <person name="Decewicz P."/>
            <person name="Dziewit L."/>
        </authorList>
    </citation>
    <scope>NUCLEOTIDE SEQUENCE [LARGE SCALE GENOMIC DNA]</scope>
    <source>
        <strain evidence="7 8">ANT_H27</strain>
    </source>
</reference>
<dbReference type="EMBL" id="VOBL01000005">
    <property type="protein sequence ID" value="KAA0978013.1"/>
    <property type="molecule type" value="Genomic_DNA"/>
</dbReference>
<protein>
    <submittedName>
        <fullName evidence="7">Tryptophan-rich sensory protein</fullName>
    </submittedName>
</protein>
<dbReference type="Pfam" id="PF03073">
    <property type="entry name" value="TspO_MBR"/>
    <property type="match status" value="1"/>
</dbReference>
<evidence type="ECO:0000256" key="5">
    <source>
        <dbReference type="ARBA" id="ARBA00023136"/>
    </source>
</evidence>
<comment type="caution">
    <text evidence="7">The sequence shown here is derived from an EMBL/GenBank/DDBJ whole genome shotgun (WGS) entry which is preliminary data.</text>
</comment>